<feature type="transmembrane region" description="Helical" evidence="1">
    <location>
        <begin position="43"/>
        <end position="69"/>
    </location>
</feature>
<dbReference type="InterPro" id="IPR005135">
    <property type="entry name" value="Endo/exonuclease/phosphatase"/>
</dbReference>
<dbReference type="EMBL" id="CP019607">
    <property type="protein sequence ID" value="AQP51589.1"/>
    <property type="molecule type" value="Genomic_DNA"/>
</dbReference>
<organism evidence="3 4">
    <name type="scientific">Tessaracoccus flavescens</name>
    <dbReference type="NCBI Taxonomy" id="399497"/>
    <lineage>
        <taxon>Bacteria</taxon>
        <taxon>Bacillati</taxon>
        <taxon>Actinomycetota</taxon>
        <taxon>Actinomycetes</taxon>
        <taxon>Propionibacteriales</taxon>
        <taxon>Propionibacteriaceae</taxon>
        <taxon>Tessaracoccus</taxon>
    </lineage>
</organism>
<dbReference type="Pfam" id="PF03372">
    <property type="entry name" value="Exo_endo_phos"/>
    <property type="match status" value="1"/>
</dbReference>
<sequence>MTKRRAPGWTSVLGWILLVPGVVAAAALLVLDLFPALHALSRYAIYAATFIPFLWLPSLVAILGVGLVLRGWWRGAALALLLVAFVAWGVPVLPRNQGVDISAAPVEVGLQVLSLNVEYGGADVRAIRDQVTPSVDALAFQEYTSSFDTRLREAGILDEFPHRHGTVREDAGGTMILSRTPVTPVRQAEGTRFDNFVVSITDEGDQWQVGVIHSTPPQLGAEAWAVDGAAVNAMALADTSGPVLLVGDFNAIDEHLTMRELTAAGEFRNTMDRESIFGGLELWQPTWPMGGRWPPFARIDHALHSRSVAAWVSHVEIPGTDHAGMIVTTAKPS</sequence>
<dbReference type="Proteomes" id="UP000188235">
    <property type="component" value="Chromosome"/>
</dbReference>
<dbReference type="InterPro" id="IPR036691">
    <property type="entry name" value="Endo/exonu/phosph_ase_sf"/>
</dbReference>
<keyword evidence="1" id="KW-1133">Transmembrane helix</keyword>
<gene>
    <name evidence="3" type="ORF">BW733_12950</name>
</gene>
<keyword evidence="1" id="KW-0472">Membrane</keyword>
<protein>
    <recommendedName>
        <fullName evidence="2">Endonuclease/exonuclease/phosphatase domain-containing protein</fullName>
    </recommendedName>
</protein>
<dbReference type="AlphaFoldDB" id="A0A1Q2CZK8"/>
<feature type="transmembrane region" description="Helical" evidence="1">
    <location>
        <begin position="12"/>
        <end position="31"/>
    </location>
</feature>
<evidence type="ECO:0000313" key="4">
    <source>
        <dbReference type="Proteomes" id="UP000188235"/>
    </source>
</evidence>
<keyword evidence="1" id="KW-0812">Transmembrane</keyword>
<evidence type="ECO:0000313" key="3">
    <source>
        <dbReference type="EMBL" id="AQP51589.1"/>
    </source>
</evidence>
<keyword evidence="4" id="KW-1185">Reference proteome</keyword>
<dbReference type="KEGG" id="tfa:BW733_12950"/>
<dbReference type="GO" id="GO:0003824">
    <property type="term" value="F:catalytic activity"/>
    <property type="evidence" value="ECO:0007669"/>
    <property type="project" value="InterPro"/>
</dbReference>
<reference evidence="3 4" key="1">
    <citation type="journal article" date="2008" name="Int. J. Syst. Evol. Microbiol.">
        <title>Tessaracoccus flavescens sp. nov., isolated from marine sediment.</title>
        <authorList>
            <person name="Lee D.W."/>
            <person name="Lee S.D."/>
        </authorList>
    </citation>
    <scope>NUCLEOTIDE SEQUENCE [LARGE SCALE GENOMIC DNA]</scope>
    <source>
        <strain evidence="3 4">SST-39T</strain>
    </source>
</reference>
<dbReference type="SUPFAM" id="SSF56219">
    <property type="entry name" value="DNase I-like"/>
    <property type="match status" value="1"/>
</dbReference>
<proteinExistence type="predicted"/>
<feature type="transmembrane region" description="Helical" evidence="1">
    <location>
        <begin position="76"/>
        <end position="93"/>
    </location>
</feature>
<evidence type="ECO:0000259" key="2">
    <source>
        <dbReference type="Pfam" id="PF03372"/>
    </source>
</evidence>
<evidence type="ECO:0000256" key="1">
    <source>
        <dbReference type="SAM" id="Phobius"/>
    </source>
</evidence>
<dbReference type="STRING" id="399497.BW733_12950"/>
<accession>A0A1Q2CZK8</accession>
<name>A0A1Q2CZK8_9ACTN</name>
<dbReference type="Gene3D" id="3.60.10.10">
    <property type="entry name" value="Endonuclease/exonuclease/phosphatase"/>
    <property type="match status" value="1"/>
</dbReference>
<feature type="domain" description="Endonuclease/exonuclease/phosphatase" evidence="2">
    <location>
        <begin position="113"/>
        <end position="322"/>
    </location>
</feature>